<dbReference type="InterPro" id="IPR051200">
    <property type="entry name" value="Host-pathogen_enzymatic-act"/>
</dbReference>
<dbReference type="OrthoDB" id="9805202at2"/>
<evidence type="ECO:0000256" key="1">
    <source>
        <dbReference type="SAM" id="MobiDB-lite"/>
    </source>
</evidence>
<dbReference type="InterPro" id="IPR013783">
    <property type="entry name" value="Ig-like_fold"/>
</dbReference>
<evidence type="ECO:0000313" key="4">
    <source>
        <dbReference type="Proteomes" id="UP000066624"/>
    </source>
</evidence>
<dbReference type="SUPFAM" id="SSF49785">
    <property type="entry name" value="Galactose-binding domain-like"/>
    <property type="match status" value="1"/>
</dbReference>
<dbReference type="Pfam" id="PF13205">
    <property type="entry name" value="Big_5"/>
    <property type="match status" value="1"/>
</dbReference>
<dbReference type="SMART" id="SM00089">
    <property type="entry name" value="PKD"/>
    <property type="match status" value="1"/>
</dbReference>
<dbReference type="Proteomes" id="UP000066624">
    <property type="component" value="Chromosome"/>
</dbReference>
<dbReference type="KEGG" id="wma:WM2015_2916"/>
<reference evidence="3 4" key="1">
    <citation type="submission" date="2015-07" db="EMBL/GenBank/DDBJ databases">
        <authorList>
            <person name="Noorani M."/>
        </authorList>
    </citation>
    <scope>NUCLEOTIDE SEQUENCE [LARGE SCALE GENOMIC DNA]</scope>
    <source>
        <strain evidence="3 4">KCTC 42284</strain>
    </source>
</reference>
<dbReference type="Gene3D" id="2.130.10.10">
    <property type="entry name" value="YVTN repeat-like/Quinoprotein amine dehydrogenase"/>
    <property type="match status" value="2"/>
</dbReference>
<feature type="chain" id="PRO_5043691287" evidence="2">
    <location>
        <begin position="25"/>
        <end position="1404"/>
    </location>
</feature>
<dbReference type="Pfam" id="PF00801">
    <property type="entry name" value="PKD"/>
    <property type="match status" value="1"/>
</dbReference>
<dbReference type="EMBL" id="CP012154">
    <property type="protein sequence ID" value="AKS43273.1"/>
    <property type="molecule type" value="Genomic_DNA"/>
</dbReference>
<dbReference type="Gene3D" id="2.60.40.10">
    <property type="entry name" value="Immunoglobulins"/>
    <property type="match status" value="1"/>
</dbReference>
<protein>
    <submittedName>
        <fullName evidence="3">Uncharacterized protein</fullName>
    </submittedName>
</protein>
<dbReference type="InterPro" id="IPR000601">
    <property type="entry name" value="PKD_dom"/>
</dbReference>
<dbReference type="GO" id="GO:0020037">
    <property type="term" value="F:heme binding"/>
    <property type="evidence" value="ECO:0007669"/>
    <property type="project" value="InterPro"/>
</dbReference>
<dbReference type="SUPFAM" id="SSF49299">
    <property type="entry name" value="PKD domain"/>
    <property type="match status" value="1"/>
</dbReference>
<sequence>MPRPFHLLSSALCLCFLISLNASAQVPPVNPGFPDELSCQPGELLYRQVGLGRVANIIYHNGVLLSNNVGGGARRWWRFTDPDDPTTLSIYATDEDVPTDHGTHAATKIGDYACGAWGCRVRSDGPGQLASQLMPPSAPGEISGGFTPQNQPEPAGGGLHRLYYPWALPFNWIQYGANPGQGRLWRGDELLAEWEPLADHGVAGNAILIGNYLFMVSDASMLGVVSYDISPVFETPPGPPRFLDKLSGAFGAYIGAVWKNYLVLAGGEPRNLLYVVDYSDPTALSLVTTLDLTGNPDLDAGTNVPYVQTQDEYVFTRRHKINMETLTPELELDEVGNNRPPGSVAGPLDVSQYKLPIGNLLVTGSYSFGGRDGVGVWCHQASPDNRAPYVDYHIPRPGQTGYPLGAPISLIIPETLESFTIINGETVIVRPVGGQALDAWASFSHDGILTITPYEYFEPDTTYEVIVTAGGIKDAAGNGIEGYSFTFSTGEALGGGNGAPEISQFEMSASPVDPGQSVTLSVSASDPESDPLEYRFSPGDGSPSTAWTSSAQYTHSFTETGHFEVKVQVRDQKPDGTTSVVTETRTLTVASLPAGPLPVSSSSIQVDETRRLVWSVNRDNDTVARIDADTGALLSEIDLPTLLGEDQRLEPVSLAVVPSSGQVWIALSKGDGLAVLDASGALVDAIDTGYGSAPQAVLVSPDQAQVFVSTRARANGDRGAGQVLRFATSTGVQTGQLDLGPEAGAMALSGDGSRLFIARFISAEHHGEIWEVDAQAMSLTRTIRLRRDRGRAGLDGGGSQGPGVPNYLASLVIDPHGDWLWYTAIKADTNRGLFFDQGTGLNLPLAHDTTVRPMLGRIDLNAPVPVEPGVDSFGNERLDGDNADSPSAIVFSPRGDYVFTSFQGNDTVAIFDDLAIRAGSGRTSLARLEVGSAPRGIAFDATGNTVWVENFLGRSVSRIDVDAFLATGERAFPSSELASSGIETLAPDVLAGKRLFYFAGNDPEGSNPMSFEGYISCASCHIDGGHDGRTWDFSQRGEGFRNTQDLRGRAGLGHGNLHWTENFDEPQDFILDIMGEFDGTGFLPEGESPHPSLGAPNAGRSTELDQLAAYMNSLDRGHLPRSPWRQSNGQISAAALAGADHFASLGCAGCHDPLSDYTDASVGAGILHDVGTLRTSSGMRLGGTLAGMGTPTLLGLWNTAPYFHDGSAAALDEVFTVAGGEIFQAEDAALAGGAMVPNWIEINWDSTAHGALVEFGSNGASATFNGVDGGSGGLGAIELRMLPNTGGVFRLTVNGSHVQDLSFDQQQVAFDWRRLRFENVPLNAGTGNTVVVSRLSTSSWQSPALDHITVSTVNDLAQAQAHRSAASLSPTELAELRAYLLELDGRDPNGLIIDPDRIFRDRFQ</sequence>
<dbReference type="PANTHER" id="PTHR47197">
    <property type="entry name" value="PROTEIN NIRF"/>
    <property type="match status" value="1"/>
</dbReference>
<accession>A0A0K0Y003</accession>
<proteinExistence type="predicted"/>
<feature type="compositionally biased region" description="Polar residues" evidence="1">
    <location>
        <begin position="516"/>
        <end position="526"/>
    </location>
</feature>
<dbReference type="PANTHER" id="PTHR47197:SF3">
    <property type="entry name" value="DIHYDRO-HEME D1 DEHYDROGENASE"/>
    <property type="match status" value="1"/>
</dbReference>
<dbReference type="InterPro" id="IPR036909">
    <property type="entry name" value="Cyt_c-like_dom_sf"/>
</dbReference>
<organism evidence="3 4">
    <name type="scientific">Wenzhouxiangella marina</name>
    <dbReference type="NCBI Taxonomy" id="1579979"/>
    <lineage>
        <taxon>Bacteria</taxon>
        <taxon>Pseudomonadati</taxon>
        <taxon>Pseudomonadota</taxon>
        <taxon>Gammaproteobacteria</taxon>
        <taxon>Chromatiales</taxon>
        <taxon>Wenzhouxiangellaceae</taxon>
        <taxon>Wenzhouxiangella</taxon>
    </lineage>
</organism>
<dbReference type="STRING" id="1579979.WM2015_2916"/>
<dbReference type="GO" id="GO:0009055">
    <property type="term" value="F:electron transfer activity"/>
    <property type="evidence" value="ECO:0007669"/>
    <property type="project" value="InterPro"/>
</dbReference>
<dbReference type="CDD" id="cd00146">
    <property type="entry name" value="PKD"/>
    <property type="match status" value="1"/>
</dbReference>
<dbReference type="InterPro" id="IPR015943">
    <property type="entry name" value="WD40/YVTN_repeat-like_dom_sf"/>
</dbReference>
<dbReference type="RefSeq" id="WP_049726771.1">
    <property type="nucleotide sequence ID" value="NZ_CP012154.1"/>
</dbReference>
<dbReference type="InterPro" id="IPR035986">
    <property type="entry name" value="PKD_dom_sf"/>
</dbReference>
<dbReference type="PROSITE" id="PS51007">
    <property type="entry name" value="CYTC"/>
    <property type="match status" value="2"/>
</dbReference>
<evidence type="ECO:0000313" key="3">
    <source>
        <dbReference type="EMBL" id="AKS43273.1"/>
    </source>
</evidence>
<dbReference type="SUPFAM" id="SSF50974">
    <property type="entry name" value="Nitrous oxide reductase, N-terminal domain"/>
    <property type="match status" value="1"/>
</dbReference>
<dbReference type="InterPro" id="IPR011045">
    <property type="entry name" value="N2O_reductase_N"/>
</dbReference>
<dbReference type="InterPro" id="IPR022409">
    <property type="entry name" value="PKD/Chitinase_dom"/>
</dbReference>
<dbReference type="PROSITE" id="PS50093">
    <property type="entry name" value="PKD"/>
    <property type="match status" value="1"/>
</dbReference>
<gene>
    <name evidence="3" type="ORF">WM2015_2916</name>
</gene>
<dbReference type="InterPro" id="IPR032812">
    <property type="entry name" value="SbsA_Ig"/>
</dbReference>
<dbReference type="Gene3D" id="1.10.760.10">
    <property type="entry name" value="Cytochrome c-like domain"/>
    <property type="match status" value="2"/>
</dbReference>
<feature type="region of interest" description="Disordered" evidence="1">
    <location>
        <begin position="130"/>
        <end position="151"/>
    </location>
</feature>
<feature type="region of interest" description="Disordered" evidence="1">
    <location>
        <begin position="508"/>
        <end position="530"/>
    </location>
</feature>
<feature type="signal peptide" evidence="2">
    <location>
        <begin position="1"/>
        <end position="24"/>
    </location>
</feature>
<evidence type="ECO:0000256" key="2">
    <source>
        <dbReference type="SAM" id="SignalP"/>
    </source>
</evidence>
<dbReference type="SUPFAM" id="SSF46626">
    <property type="entry name" value="Cytochrome c"/>
    <property type="match status" value="2"/>
</dbReference>
<dbReference type="InterPro" id="IPR009056">
    <property type="entry name" value="Cyt_c-like_dom"/>
</dbReference>
<dbReference type="Gene3D" id="2.60.120.260">
    <property type="entry name" value="Galactose-binding domain-like"/>
    <property type="match status" value="1"/>
</dbReference>
<dbReference type="InterPro" id="IPR008979">
    <property type="entry name" value="Galactose-bd-like_sf"/>
</dbReference>
<name>A0A0K0Y003_9GAMM</name>
<keyword evidence="2" id="KW-0732">Signal</keyword>
<keyword evidence="4" id="KW-1185">Reference proteome</keyword>